<name>A0A2B7XR06_9EURO</name>
<dbReference type="AlphaFoldDB" id="A0A2B7XR06"/>
<dbReference type="PANTHER" id="PTHR43671:SF98">
    <property type="entry name" value="SERINE_THREONINE-PROTEIN KINASE NEK11"/>
    <property type="match status" value="1"/>
</dbReference>
<dbReference type="SMART" id="SM00220">
    <property type="entry name" value="S_TKc"/>
    <property type="match status" value="1"/>
</dbReference>
<evidence type="ECO:0000256" key="6">
    <source>
        <dbReference type="ARBA" id="ARBA00022840"/>
    </source>
</evidence>
<dbReference type="InterPro" id="IPR008271">
    <property type="entry name" value="Ser/Thr_kinase_AS"/>
</dbReference>
<gene>
    <name evidence="11" type="ORF">AJ79_05183</name>
</gene>
<dbReference type="InterPro" id="IPR000719">
    <property type="entry name" value="Prot_kinase_dom"/>
</dbReference>
<reference evidence="11 12" key="1">
    <citation type="submission" date="2017-10" db="EMBL/GenBank/DDBJ databases">
        <title>Comparative genomics in systemic dimorphic fungi from Ajellomycetaceae.</title>
        <authorList>
            <person name="Munoz J.F."/>
            <person name="Mcewen J.G."/>
            <person name="Clay O.K."/>
            <person name="Cuomo C.A."/>
        </authorList>
    </citation>
    <scope>NUCLEOTIDE SEQUENCE [LARGE SCALE GENOMIC DNA]</scope>
    <source>
        <strain evidence="11 12">UAMH5409</strain>
    </source>
</reference>
<dbReference type="Gene3D" id="1.10.510.10">
    <property type="entry name" value="Transferase(Phosphotransferase) domain 1"/>
    <property type="match status" value="1"/>
</dbReference>
<sequence>MTEVIETSYRVPDVPPDKGDSLDDWIEGDLNLLFPPEQFHFAPSLAEPALPERPQEQKPRQQQQQQKHSKSRQHKLQQHQPRNPTIPPGFLKRFRKLYKPSNESRPGPGPAAIRYYEHDLTRNDLPLDEKWEYAEEFQKQLKVFVELTETTEFPEGSEDNIDEVGYDVRWKDQGVASEDNQWIYLGELGSGGFGCVQCWEWWPFGKMGPILFAVKDTQSDNYWNDYCSEGNLTRRLNAAGCPNVVKVYDWIDLGPMPAQEIVAQRYFRIMYEYYDGGSLARLYHDYMKYRILLPEAFLWHVFHQMATALLYCAHGHIGPERKLGWEEIIHKDVKPGNILLGVAPPPNSDELYPTCYLGDFGLAYTVPNEDVRAYKKCYGMEGTVEYLPPEAVDRSTAAPLTPKIDIYSLTLSIREAIDSALTIYTAAEINALRKLADGDRYLPYSVDLLNFCRAAGSRRARRRPDIYSLWQVTGQQARKWKKKTLENRRRAREAGKSCFEGMMLFDEEVRERYKKDGAFRKEFLEVASWTHANKGVVRFGKEMVRMAKENRIVRNEAGYVIMLKGEDDEGWVDVEDAAMSEGAEPRGEWEPWEWVKK</sequence>
<dbReference type="EC" id="2.7.11.1" evidence="1"/>
<dbReference type="GO" id="GO:0005634">
    <property type="term" value="C:nucleus"/>
    <property type="evidence" value="ECO:0007669"/>
    <property type="project" value="TreeGrafter"/>
</dbReference>
<keyword evidence="6" id="KW-0067">ATP-binding</keyword>
<dbReference type="PROSITE" id="PS00108">
    <property type="entry name" value="PROTEIN_KINASE_ST"/>
    <property type="match status" value="1"/>
</dbReference>
<evidence type="ECO:0000313" key="12">
    <source>
        <dbReference type="Proteomes" id="UP000223968"/>
    </source>
</evidence>
<accession>A0A2B7XR06</accession>
<keyword evidence="2" id="KW-0723">Serine/threonine-protein kinase</keyword>
<evidence type="ECO:0000256" key="9">
    <source>
        <dbReference type="SAM" id="MobiDB-lite"/>
    </source>
</evidence>
<evidence type="ECO:0000256" key="2">
    <source>
        <dbReference type="ARBA" id="ARBA00022527"/>
    </source>
</evidence>
<feature type="compositionally biased region" description="Basic residues" evidence="9">
    <location>
        <begin position="67"/>
        <end position="77"/>
    </location>
</feature>
<dbReference type="CDD" id="cd00180">
    <property type="entry name" value="PKc"/>
    <property type="match status" value="1"/>
</dbReference>
<comment type="catalytic activity">
    <reaction evidence="8">
        <text>L-seryl-[protein] + ATP = O-phospho-L-seryl-[protein] + ADP + H(+)</text>
        <dbReference type="Rhea" id="RHEA:17989"/>
        <dbReference type="Rhea" id="RHEA-COMP:9863"/>
        <dbReference type="Rhea" id="RHEA-COMP:11604"/>
        <dbReference type="ChEBI" id="CHEBI:15378"/>
        <dbReference type="ChEBI" id="CHEBI:29999"/>
        <dbReference type="ChEBI" id="CHEBI:30616"/>
        <dbReference type="ChEBI" id="CHEBI:83421"/>
        <dbReference type="ChEBI" id="CHEBI:456216"/>
        <dbReference type="EC" id="2.7.11.1"/>
    </reaction>
</comment>
<dbReference type="GO" id="GO:0004674">
    <property type="term" value="F:protein serine/threonine kinase activity"/>
    <property type="evidence" value="ECO:0007669"/>
    <property type="project" value="UniProtKB-KW"/>
</dbReference>
<keyword evidence="5 11" id="KW-0418">Kinase</keyword>
<dbReference type="STRING" id="1447875.A0A2B7XR06"/>
<feature type="region of interest" description="Disordered" evidence="9">
    <location>
        <begin position="1"/>
        <end position="23"/>
    </location>
</feature>
<evidence type="ECO:0000256" key="5">
    <source>
        <dbReference type="ARBA" id="ARBA00022777"/>
    </source>
</evidence>
<dbReference type="InterPro" id="IPR050660">
    <property type="entry name" value="NEK_Ser/Thr_kinase"/>
</dbReference>
<evidence type="ECO:0000256" key="8">
    <source>
        <dbReference type="ARBA" id="ARBA00048679"/>
    </source>
</evidence>
<evidence type="ECO:0000256" key="3">
    <source>
        <dbReference type="ARBA" id="ARBA00022679"/>
    </source>
</evidence>
<dbReference type="Proteomes" id="UP000223968">
    <property type="component" value="Unassembled WGS sequence"/>
</dbReference>
<comment type="catalytic activity">
    <reaction evidence="7">
        <text>L-threonyl-[protein] + ATP = O-phospho-L-threonyl-[protein] + ADP + H(+)</text>
        <dbReference type="Rhea" id="RHEA:46608"/>
        <dbReference type="Rhea" id="RHEA-COMP:11060"/>
        <dbReference type="Rhea" id="RHEA-COMP:11605"/>
        <dbReference type="ChEBI" id="CHEBI:15378"/>
        <dbReference type="ChEBI" id="CHEBI:30013"/>
        <dbReference type="ChEBI" id="CHEBI:30616"/>
        <dbReference type="ChEBI" id="CHEBI:61977"/>
        <dbReference type="ChEBI" id="CHEBI:456216"/>
        <dbReference type="EC" id="2.7.11.1"/>
    </reaction>
</comment>
<organism evidence="11 12">
    <name type="scientific">Helicocarpus griseus UAMH5409</name>
    <dbReference type="NCBI Taxonomy" id="1447875"/>
    <lineage>
        <taxon>Eukaryota</taxon>
        <taxon>Fungi</taxon>
        <taxon>Dikarya</taxon>
        <taxon>Ascomycota</taxon>
        <taxon>Pezizomycotina</taxon>
        <taxon>Eurotiomycetes</taxon>
        <taxon>Eurotiomycetidae</taxon>
        <taxon>Onygenales</taxon>
        <taxon>Ajellomycetaceae</taxon>
        <taxon>Helicocarpus</taxon>
    </lineage>
</organism>
<dbReference type="EMBL" id="PDNB01000080">
    <property type="protein sequence ID" value="PGH10937.1"/>
    <property type="molecule type" value="Genomic_DNA"/>
</dbReference>
<feature type="region of interest" description="Disordered" evidence="9">
    <location>
        <begin position="37"/>
        <end position="90"/>
    </location>
</feature>
<evidence type="ECO:0000259" key="10">
    <source>
        <dbReference type="PROSITE" id="PS50011"/>
    </source>
</evidence>
<dbReference type="GO" id="GO:0005524">
    <property type="term" value="F:ATP binding"/>
    <property type="evidence" value="ECO:0007669"/>
    <property type="project" value="UniProtKB-KW"/>
</dbReference>
<keyword evidence="3" id="KW-0808">Transferase</keyword>
<dbReference type="SUPFAM" id="SSF56112">
    <property type="entry name" value="Protein kinase-like (PK-like)"/>
    <property type="match status" value="1"/>
</dbReference>
<dbReference type="PROSITE" id="PS50011">
    <property type="entry name" value="PROTEIN_KINASE_DOM"/>
    <property type="match status" value="1"/>
</dbReference>
<feature type="domain" description="Protein kinase" evidence="10">
    <location>
        <begin position="182"/>
        <end position="481"/>
    </location>
</feature>
<evidence type="ECO:0000256" key="1">
    <source>
        <dbReference type="ARBA" id="ARBA00012513"/>
    </source>
</evidence>
<dbReference type="InterPro" id="IPR011009">
    <property type="entry name" value="Kinase-like_dom_sf"/>
</dbReference>
<evidence type="ECO:0000313" key="11">
    <source>
        <dbReference type="EMBL" id="PGH10937.1"/>
    </source>
</evidence>
<keyword evidence="4" id="KW-0547">Nucleotide-binding</keyword>
<dbReference type="PANTHER" id="PTHR43671">
    <property type="entry name" value="SERINE/THREONINE-PROTEIN KINASE NEK"/>
    <property type="match status" value="1"/>
</dbReference>
<dbReference type="OrthoDB" id="310217at2759"/>
<proteinExistence type="predicted"/>
<evidence type="ECO:0000256" key="4">
    <source>
        <dbReference type="ARBA" id="ARBA00022741"/>
    </source>
</evidence>
<comment type="caution">
    <text evidence="11">The sequence shown here is derived from an EMBL/GenBank/DDBJ whole genome shotgun (WGS) entry which is preliminary data.</text>
</comment>
<evidence type="ECO:0000256" key="7">
    <source>
        <dbReference type="ARBA" id="ARBA00047899"/>
    </source>
</evidence>
<keyword evidence="12" id="KW-1185">Reference proteome</keyword>
<dbReference type="Pfam" id="PF00069">
    <property type="entry name" value="Pkinase"/>
    <property type="match status" value="1"/>
</dbReference>
<protein>
    <recommendedName>
        <fullName evidence="1">non-specific serine/threonine protein kinase</fullName>
        <ecNumber evidence="1">2.7.11.1</ecNumber>
    </recommendedName>
</protein>